<name>A0A1I2U9E0_9FIRM</name>
<dbReference type="AlphaFoldDB" id="A0A1I2U9E0"/>
<keyword evidence="2" id="KW-1185">Reference proteome</keyword>
<protein>
    <submittedName>
        <fullName evidence="1">Uncharacterized protein</fullName>
    </submittedName>
</protein>
<dbReference type="RefSeq" id="WP_092471663.1">
    <property type="nucleotide sequence ID" value="NZ_FOOX01000008.1"/>
</dbReference>
<accession>A0A1I2U9E0</accession>
<reference evidence="2" key="1">
    <citation type="submission" date="2016-10" db="EMBL/GenBank/DDBJ databases">
        <authorList>
            <person name="Varghese N."/>
            <person name="Submissions S."/>
        </authorList>
    </citation>
    <scope>NUCLEOTIDE SEQUENCE [LARGE SCALE GENOMIC DNA]</scope>
    <source>
        <strain evidence="2">DSM 17038</strain>
    </source>
</reference>
<dbReference type="Proteomes" id="UP000199337">
    <property type="component" value="Unassembled WGS sequence"/>
</dbReference>
<evidence type="ECO:0000313" key="1">
    <source>
        <dbReference type="EMBL" id="SFG71231.1"/>
    </source>
</evidence>
<proteinExistence type="predicted"/>
<gene>
    <name evidence="1" type="ORF">SAMN05660649_02462</name>
</gene>
<sequence>MNFREIDEADAKQYFDMLKEAPAIPELLEKYPGLENLVHVLTAQLTTFFMLPYLEREMGAEDLIEAFRRYLYTAFAFGVIMRDSDLATRYVMDLYNTKGGNAESENVM</sequence>
<organism evidence="1 2">
    <name type="scientific">Desulfotruncus arcticus DSM 17038</name>
    <dbReference type="NCBI Taxonomy" id="1121424"/>
    <lineage>
        <taxon>Bacteria</taxon>
        <taxon>Bacillati</taxon>
        <taxon>Bacillota</taxon>
        <taxon>Clostridia</taxon>
        <taxon>Eubacteriales</taxon>
        <taxon>Desulfallaceae</taxon>
        <taxon>Desulfotruncus</taxon>
    </lineage>
</organism>
<evidence type="ECO:0000313" key="2">
    <source>
        <dbReference type="Proteomes" id="UP000199337"/>
    </source>
</evidence>
<dbReference type="OrthoDB" id="1786863at2"/>
<dbReference type="EMBL" id="FOOX01000008">
    <property type="protein sequence ID" value="SFG71231.1"/>
    <property type="molecule type" value="Genomic_DNA"/>
</dbReference>